<dbReference type="EMBL" id="JTDF01006789">
    <property type="protein sequence ID" value="KAF8565420.1"/>
    <property type="molecule type" value="Genomic_DNA"/>
</dbReference>
<dbReference type="SUPFAM" id="SSF57716">
    <property type="entry name" value="Glucocorticoid receptor-like (DNA-binding domain)"/>
    <property type="match status" value="2"/>
</dbReference>
<dbReference type="Pfam" id="PF00412">
    <property type="entry name" value="LIM"/>
    <property type="match status" value="2"/>
</dbReference>
<keyword evidence="4 5" id="KW-0440">LIM domain</keyword>
<dbReference type="AlphaFoldDB" id="A0A8T0DCC4"/>
<dbReference type="GO" id="GO:0005737">
    <property type="term" value="C:cytoplasm"/>
    <property type="evidence" value="ECO:0007669"/>
    <property type="project" value="TreeGrafter"/>
</dbReference>
<gene>
    <name evidence="7" type="ORF">P879_05000</name>
</gene>
<dbReference type="InterPro" id="IPR017351">
    <property type="entry name" value="PINCH-1-4-like"/>
</dbReference>
<evidence type="ECO:0000259" key="6">
    <source>
        <dbReference type="PROSITE" id="PS50023"/>
    </source>
</evidence>
<dbReference type="GO" id="GO:1900026">
    <property type="term" value="P:positive regulation of substrate adhesion-dependent cell spreading"/>
    <property type="evidence" value="ECO:0007669"/>
    <property type="project" value="TreeGrafter"/>
</dbReference>
<dbReference type="PANTHER" id="PTHR24210:SF0">
    <property type="entry name" value="LIM DOMAIN-CONTAINING PROTEIN"/>
    <property type="match status" value="1"/>
</dbReference>
<comment type="caution">
    <text evidence="7">The sequence shown here is derived from an EMBL/GenBank/DDBJ whole genome shotgun (WGS) entry which is preliminary data.</text>
</comment>
<reference evidence="7 8" key="1">
    <citation type="submission" date="2019-07" db="EMBL/GenBank/DDBJ databases">
        <title>Annotation for the trematode Paragonimus westermani.</title>
        <authorList>
            <person name="Choi Y.-J."/>
        </authorList>
    </citation>
    <scope>NUCLEOTIDE SEQUENCE [LARGE SCALE GENOMIC DNA]</scope>
    <source>
        <strain evidence="7">180907_Pwestermani</strain>
    </source>
</reference>
<dbReference type="PROSITE" id="PS50023">
    <property type="entry name" value="LIM_DOMAIN_2"/>
    <property type="match status" value="2"/>
</dbReference>
<keyword evidence="8" id="KW-1185">Reference proteome</keyword>
<evidence type="ECO:0000256" key="2">
    <source>
        <dbReference type="ARBA" id="ARBA00022737"/>
    </source>
</evidence>
<sequence length="147" mass="16501">MALADPAPPVVAASNESLHNYQEDLDAAVNDLDSSSAYCMRCADAFQFNEKVVQAKEQTYHVKCFVIISCSQCFQPFPDGVYYEFDGRKYCEHDFHVLFAPCCSKCGCFISGRVIKAVNSNWHPDCFRCQSCDNCLADEGFVKLHGR</sequence>
<dbReference type="GO" id="GO:0005925">
    <property type="term" value="C:focal adhesion"/>
    <property type="evidence" value="ECO:0007669"/>
    <property type="project" value="TreeGrafter"/>
</dbReference>
<dbReference type="Gene3D" id="2.10.110.10">
    <property type="entry name" value="Cysteine Rich Protein"/>
    <property type="match status" value="2"/>
</dbReference>
<dbReference type="GO" id="GO:2001046">
    <property type="term" value="P:positive regulation of integrin-mediated signaling pathway"/>
    <property type="evidence" value="ECO:0007669"/>
    <property type="project" value="TreeGrafter"/>
</dbReference>
<keyword evidence="2" id="KW-0677">Repeat</keyword>
<dbReference type="CDD" id="cd09331">
    <property type="entry name" value="LIM1_PINCH"/>
    <property type="match status" value="1"/>
</dbReference>
<feature type="domain" description="LIM zinc-binding" evidence="6">
    <location>
        <begin position="37"/>
        <end position="101"/>
    </location>
</feature>
<keyword evidence="3 5" id="KW-0862">Zinc</keyword>
<dbReference type="GO" id="GO:0098609">
    <property type="term" value="P:cell-cell adhesion"/>
    <property type="evidence" value="ECO:0007669"/>
    <property type="project" value="TreeGrafter"/>
</dbReference>
<evidence type="ECO:0000256" key="1">
    <source>
        <dbReference type="ARBA" id="ARBA00022723"/>
    </source>
</evidence>
<evidence type="ECO:0000313" key="7">
    <source>
        <dbReference type="EMBL" id="KAF8565420.1"/>
    </source>
</evidence>
<organism evidence="7 8">
    <name type="scientific">Paragonimus westermani</name>
    <dbReference type="NCBI Taxonomy" id="34504"/>
    <lineage>
        <taxon>Eukaryota</taxon>
        <taxon>Metazoa</taxon>
        <taxon>Spiralia</taxon>
        <taxon>Lophotrochozoa</taxon>
        <taxon>Platyhelminthes</taxon>
        <taxon>Trematoda</taxon>
        <taxon>Digenea</taxon>
        <taxon>Plagiorchiida</taxon>
        <taxon>Troglotremata</taxon>
        <taxon>Troglotrematidae</taxon>
        <taxon>Paragonimus</taxon>
    </lineage>
</organism>
<dbReference type="InterPro" id="IPR047944">
    <property type="entry name" value="LIMS1/2-like_LIM1"/>
</dbReference>
<accession>A0A8T0DCC4</accession>
<feature type="domain" description="LIM zinc-binding" evidence="6">
    <location>
        <begin position="103"/>
        <end position="147"/>
    </location>
</feature>
<evidence type="ECO:0000256" key="4">
    <source>
        <dbReference type="ARBA" id="ARBA00023038"/>
    </source>
</evidence>
<evidence type="ECO:0000313" key="8">
    <source>
        <dbReference type="Proteomes" id="UP000699462"/>
    </source>
</evidence>
<keyword evidence="1 5" id="KW-0479">Metal-binding</keyword>
<dbReference type="GO" id="GO:0045216">
    <property type="term" value="P:cell-cell junction organization"/>
    <property type="evidence" value="ECO:0007669"/>
    <property type="project" value="TreeGrafter"/>
</dbReference>
<dbReference type="PANTHER" id="PTHR24210">
    <property type="entry name" value="LIM DOMAIN-CONTAINING PROTEIN"/>
    <property type="match status" value="1"/>
</dbReference>
<dbReference type="InterPro" id="IPR001781">
    <property type="entry name" value="Znf_LIM"/>
</dbReference>
<dbReference type="FunFam" id="2.10.110.10:FF:000017">
    <property type="entry name" value="Lim and senescent cell antigen-like-containing"/>
    <property type="match status" value="1"/>
</dbReference>
<dbReference type="PROSITE" id="PS00478">
    <property type="entry name" value="LIM_DOMAIN_1"/>
    <property type="match status" value="1"/>
</dbReference>
<evidence type="ECO:0000256" key="3">
    <source>
        <dbReference type="ARBA" id="ARBA00022833"/>
    </source>
</evidence>
<protein>
    <recommendedName>
        <fullName evidence="6">LIM zinc-binding domain-containing protein</fullName>
    </recommendedName>
</protein>
<dbReference type="SMART" id="SM00132">
    <property type="entry name" value="LIM"/>
    <property type="match status" value="2"/>
</dbReference>
<dbReference type="GO" id="GO:0046872">
    <property type="term" value="F:metal ion binding"/>
    <property type="evidence" value="ECO:0007669"/>
    <property type="project" value="UniProtKB-KW"/>
</dbReference>
<proteinExistence type="predicted"/>
<dbReference type="GO" id="GO:0005911">
    <property type="term" value="C:cell-cell junction"/>
    <property type="evidence" value="ECO:0007669"/>
    <property type="project" value="TreeGrafter"/>
</dbReference>
<name>A0A8T0DCC4_9TREM</name>
<dbReference type="Proteomes" id="UP000699462">
    <property type="component" value="Unassembled WGS sequence"/>
</dbReference>
<evidence type="ECO:0000256" key="5">
    <source>
        <dbReference type="PROSITE-ProRule" id="PRU00125"/>
    </source>
</evidence>
<dbReference type="OrthoDB" id="20689at2759"/>